<dbReference type="EC" id="3.4.21.89" evidence="3 6"/>
<gene>
    <name evidence="8" type="ORF">C7380_10513</name>
</gene>
<feature type="domain" description="Peptidase S26" evidence="7">
    <location>
        <begin position="17"/>
        <end position="125"/>
    </location>
</feature>
<dbReference type="InterPro" id="IPR019757">
    <property type="entry name" value="Pept_S26A_signal_pept_1_Lys-AS"/>
</dbReference>
<keyword evidence="6" id="KW-0472">Membrane</keyword>
<dbReference type="AlphaFoldDB" id="A0AA45C7I7"/>
<feature type="active site" evidence="5">
    <location>
        <position position="113"/>
    </location>
</feature>
<dbReference type="Pfam" id="PF10502">
    <property type="entry name" value="Peptidase_S26"/>
    <property type="match status" value="2"/>
</dbReference>
<proteinExistence type="inferred from homology"/>
<comment type="similarity">
    <text evidence="2 6">Belongs to the peptidase S26 family.</text>
</comment>
<organism evidence="8 9">
    <name type="scientific">Oceanotoga teriensis</name>
    <dbReference type="NCBI Taxonomy" id="515440"/>
    <lineage>
        <taxon>Bacteria</taxon>
        <taxon>Thermotogati</taxon>
        <taxon>Thermotogota</taxon>
        <taxon>Thermotogae</taxon>
        <taxon>Petrotogales</taxon>
        <taxon>Petrotogaceae</taxon>
        <taxon>Oceanotoga</taxon>
    </lineage>
</organism>
<evidence type="ECO:0000259" key="7">
    <source>
        <dbReference type="Pfam" id="PF10502"/>
    </source>
</evidence>
<dbReference type="InterPro" id="IPR000223">
    <property type="entry name" value="Pept_S26A_signal_pept_1"/>
</dbReference>
<keyword evidence="6" id="KW-0812">Transmembrane</keyword>
<accession>A0AA45C7I7</accession>
<dbReference type="PROSITE" id="PS00761">
    <property type="entry name" value="SPASE_I_3"/>
    <property type="match status" value="1"/>
</dbReference>
<comment type="caution">
    <text evidence="8">The sequence shown here is derived from an EMBL/GenBank/DDBJ whole genome shotgun (WGS) entry which is preliminary data.</text>
</comment>
<feature type="transmembrane region" description="Helical" evidence="6">
    <location>
        <begin position="18"/>
        <end position="37"/>
    </location>
</feature>
<comment type="catalytic activity">
    <reaction evidence="1 6">
        <text>Cleavage of hydrophobic, N-terminal signal or leader sequences from secreted and periplasmic proteins.</text>
        <dbReference type="EC" id="3.4.21.89"/>
    </reaction>
</comment>
<dbReference type="RefSeq" id="WP_109604304.1">
    <property type="nucleotide sequence ID" value="NZ_QGGI01000005.1"/>
</dbReference>
<dbReference type="Proteomes" id="UP000245921">
    <property type="component" value="Unassembled WGS sequence"/>
</dbReference>
<evidence type="ECO:0000256" key="5">
    <source>
        <dbReference type="PIRSR" id="PIRSR600223-1"/>
    </source>
</evidence>
<evidence type="ECO:0000256" key="2">
    <source>
        <dbReference type="ARBA" id="ARBA00009370"/>
    </source>
</evidence>
<evidence type="ECO:0000313" key="9">
    <source>
        <dbReference type="Proteomes" id="UP000245921"/>
    </source>
</evidence>
<sequence>MKNNSEVKNKIKHEALDWLGAIIYAVIFGTIIRLFVLETMMVPTPSMVPTIKEQDRFLVEKITYSFERPNTGDIVVFWTPFVDVRAQAKLRAFDNFMDFFAPKEFEGHAKYVKRLVGKPGDNLRLVPVEDSFWEKLDLNEENIKNYPDFLQFIIKYYERIEYIPSSVKSRVAQLEINGKIPESLKNRYYLIDGVFYEPNFYDFLAYPEKNERKINLSKYTMFYKDNFDGNYALYNLRPNLEFYKQSNYAYDYDETYKKFEKDFDLKEIIYRDEEGLINIKIPEGYYYFMGDNSLESWDSRFFGFVPENNIIGNIFLRIGPLDRFGKVK</sequence>
<protein>
    <recommendedName>
        <fullName evidence="3 6">Signal peptidase I</fullName>
        <ecNumber evidence="3 6">3.4.21.89</ecNumber>
    </recommendedName>
</protein>
<keyword evidence="9" id="KW-1185">Reference proteome</keyword>
<keyword evidence="4 6" id="KW-0378">Hydrolase</keyword>
<evidence type="ECO:0000256" key="3">
    <source>
        <dbReference type="ARBA" id="ARBA00013208"/>
    </source>
</evidence>
<comment type="subcellular location">
    <subcellularLocation>
        <location evidence="6">Membrane</location>
        <topology evidence="6">Single-pass type II membrane protein</topology>
    </subcellularLocation>
</comment>
<evidence type="ECO:0000256" key="1">
    <source>
        <dbReference type="ARBA" id="ARBA00000677"/>
    </source>
</evidence>
<dbReference type="GO" id="GO:0009003">
    <property type="term" value="F:signal peptidase activity"/>
    <property type="evidence" value="ECO:0007669"/>
    <property type="project" value="UniProtKB-EC"/>
</dbReference>
<dbReference type="SUPFAM" id="SSF51306">
    <property type="entry name" value="LexA/Signal peptidase"/>
    <property type="match status" value="1"/>
</dbReference>
<dbReference type="EMBL" id="QGGI01000005">
    <property type="protein sequence ID" value="PWJ95386.1"/>
    <property type="molecule type" value="Genomic_DNA"/>
</dbReference>
<dbReference type="NCBIfam" id="TIGR02227">
    <property type="entry name" value="sigpep_I_bact"/>
    <property type="match status" value="1"/>
</dbReference>
<keyword evidence="6" id="KW-0645">Protease</keyword>
<feature type="active site" evidence="5">
    <location>
        <position position="46"/>
    </location>
</feature>
<evidence type="ECO:0000256" key="4">
    <source>
        <dbReference type="ARBA" id="ARBA00022801"/>
    </source>
</evidence>
<reference evidence="8 9" key="1">
    <citation type="submission" date="2018-05" db="EMBL/GenBank/DDBJ databases">
        <title>Genomic Encyclopedia of Type Strains, Phase IV (KMG-IV): sequencing the most valuable type-strain genomes for metagenomic binning, comparative biology and taxonomic classification.</title>
        <authorList>
            <person name="Goeker M."/>
        </authorList>
    </citation>
    <scope>NUCLEOTIDE SEQUENCE [LARGE SCALE GENOMIC DNA]</scope>
    <source>
        <strain evidence="8 9">DSM 24906</strain>
    </source>
</reference>
<dbReference type="InterPro" id="IPR036286">
    <property type="entry name" value="LexA/Signal_pep-like_sf"/>
</dbReference>
<dbReference type="CDD" id="cd06530">
    <property type="entry name" value="S26_SPase_I"/>
    <property type="match status" value="2"/>
</dbReference>
<name>A0AA45C7I7_9BACT</name>
<evidence type="ECO:0000313" key="8">
    <source>
        <dbReference type="EMBL" id="PWJ95386.1"/>
    </source>
</evidence>
<dbReference type="PROSITE" id="PS00760">
    <property type="entry name" value="SPASE_I_2"/>
    <property type="match status" value="1"/>
</dbReference>
<dbReference type="InterPro" id="IPR019533">
    <property type="entry name" value="Peptidase_S26"/>
</dbReference>
<dbReference type="InterPro" id="IPR019758">
    <property type="entry name" value="Pept_S26A_signal_pept_1_CS"/>
</dbReference>
<feature type="domain" description="Peptidase S26" evidence="7">
    <location>
        <begin position="247"/>
        <end position="317"/>
    </location>
</feature>
<dbReference type="Gene3D" id="2.10.109.10">
    <property type="entry name" value="Umud Fragment, subunit A"/>
    <property type="match status" value="1"/>
</dbReference>
<dbReference type="GO" id="GO:0006465">
    <property type="term" value="P:signal peptide processing"/>
    <property type="evidence" value="ECO:0007669"/>
    <property type="project" value="InterPro"/>
</dbReference>
<dbReference type="GO" id="GO:0016020">
    <property type="term" value="C:membrane"/>
    <property type="evidence" value="ECO:0007669"/>
    <property type="project" value="UniProtKB-SubCell"/>
</dbReference>
<evidence type="ECO:0000256" key="6">
    <source>
        <dbReference type="RuleBase" id="RU362042"/>
    </source>
</evidence>
<keyword evidence="6" id="KW-1133">Transmembrane helix</keyword>
<dbReference type="GO" id="GO:0004252">
    <property type="term" value="F:serine-type endopeptidase activity"/>
    <property type="evidence" value="ECO:0007669"/>
    <property type="project" value="InterPro"/>
</dbReference>
<dbReference type="PANTHER" id="PTHR43390:SF1">
    <property type="entry name" value="CHLOROPLAST PROCESSING PEPTIDASE"/>
    <property type="match status" value="1"/>
</dbReference>
<dbReference type="PANTHER" id="PTHR43390">
    <property type="entry name" value="SIGNAL PEPTIDASE I"/>
    <property type="match status" value="1"/>
</dbReference>
<dbReference type="PRINTS" id="PR00727">
    <property type="entry name" value="LEADERPTASE"/>
</dbReference>